<protein>
    <submittedName>
        <fullName evidence="1">Uncharacterized protein</fullName>
    </submittedName>
</protein>
<dbReference type="EMBL" id="JPGG01000017">
    <property type="protein sequence ID" value="KGC11569.1"/>
    <property type="molecule type" value="Genomic_DNA"/>
</dbReference>
<dbReference type="AlphaFoldDB" id="A0AAW3EW74"/>
<organism evidence="1 2">
    <name type="scientific">Burkholderia gladioli</name>
    <name type="common">Pseudomonas marginata</name>
    <name type="synonym">Phytomonas marginata</name>
    <dbReference type="NCBI Taxonomy" id="28095"/>
    <lineage>
        <taxon>Bacteria</taxon>
        <taxon>Pseudomonadati</taxon>
        <taxon>Pseudomonadota</taxon>
        <taxon>Betaproteobacteria</taxon>
        <taxon>Burkholderiales</taxon>
        <taxon>Burkholderiaceae</taxon>
        <taxon>Burkholderia</taxon>
    </lineage>
</organism>
<name>A0AAW3EW74_BURGA</name>
<gene>
    <name evidence="1" type="ORF">DM48_7292</name>
</gene>
<dbReference type="Proteomes" id="UP000029590">
    <property type="component" value="Unassembled WGS sequence"/>
</dbReference>
<dbReference type="RefSeq" id="WP_127841038.1">
    <property type="nucleotide sequence ID" value="NZ_CADEVY010000015.1"/>
</dbReference>
<evidence type="ECO:0000313" key="1">
    <source>
        <dbReference type="EMBL" id="KGC11569.1"/>
    </source>
</evidence>
<accession>A0AAW3EW74</accession>
<evidence type="ECO:0000313" key="2">
    <source>
        <dbReference type="Proteomes" id="UP000029590"/>
    </source>
</evidence>
<reference evidence="1 2" key="1">
    <citation type="submission" date="2014-04" db="EMBL/GenBank/DDBJ databases">
        <authorList>
            <person name="Bishop-Lilly K.A."/>
            <person name="Broomall S.M."/>
            <person name="Chain P.S."/>
            <person name="Chertkov O."/>
            <person name="Coyne S.R."/>
            <person name="Daligault H.E."/>
            <person name="Davenport K.W."/>
            <person name="Erkkila T."/>
            <person name="Frey K.G."/>
            <person name="Gibbons H.S."/>
            <person name="Gu W."/>
            <person name="Jaissle J."/>
            <person name="Johnson S.L."/>
            <person name="Koroleva G.I."/>
            <person name="Ladner J.T."/>
            <person name="Lo C.-C."/>
            <person name="Minogue T.D."/>
            <person name="Munk C."/>
            <person name="Palacios G.F."/>
            <person name="Redden C.L."/>
            <person name="Rosenzweig C.N."/>
            <person name="Scholz M.B."/>
            <person name="Teshima H."/>
            <person name="Xu Y."/>
        </authorList>
    </citation>
    <scope>NUCLEOTIDE SEQUENCE [LARGE SCALE GENOMIC DNA]</scope>
    <source>
        <strain evidence="2">gladioli</strain>
    </source>
</reference>
<proteinExistence type="predicted"/>
<sequence>MAARSPKASHDRDDIESDEKHRRALRTVSMLIDLDLARGSLDGDRLVALVLGQYEATFM</sequence>
<comment type="caution">
    <text evidence="1">The sequence shown here is derived from an EMBL/GenBank/DDBJ whole genome shotgun (WGS) entry which is preliminary data.</text>
</comment>